<evidence type="ECO:0000313" key="1">
    <source>
        <dbReference type="EMBL" id="USR91581.1"/>
    </source>
</evidence>
<dbReference type="NCBIfam" id="TIGR02652">
    <property type="entry name" value="TIGR02652 family protein"/>
    <property type="match status" value="1"/>
</dbReference>
<dbReference type="Pfam" id="PF09654">
    <property type="entry name" value="DUF2396"/>
    <property type="match status" value="1"/>
</dbReference>
<evidence type="ECO:0000313" key="2">
    <source>
        <dbReference type="Proteomes" id="UP001056708"/>
    </source>
</evidence>
<dbReference type="RefSeq" id="WP_252663594.1">
    <property type="nucleotide sequence ID" value="NZ_CP098611.1"/>
</dbReference>
<dbReference type="EMBL" id="CP098611">
    <property type="protein sequence ID" value="USR91581.1"/>
    <property type="molecule type" value="Genomic_DNA"/>
</dbReference>
<dbReference type="InterPro" id="IPR013472">
    <property type="entry name" value="CHP02652"/>
</dbReference>
<proteinExistence type="predicted"/>
<name>A0ABY5AS31_9CYAN</name>
<protein>
    <submittedName>
        <fullName evidence="1">TIGR02652 family protein</fullName>
    </submittedName>
</protein>
<organism evidence="1 2">
    <name type="scientific">Phormidium yuhuli AB48</name>
    <dbReference type="NCBI Taxonomy" id="2940671"/>
    <lineage>
        <taxon>Bacteria</taxon>
        <taxon>Bacillati</taxon>
        <taxon>Cyanobacteriota</taxon>
        <taxon>Cyanophyceae</taxon>
        <taxon>Oscillatoriophycideae</taxon>
        <taxon>Oscillatoriales</taxon>
        <taxon>Oscillatoriaceae</taxon>
        <taxon>Phormidium</taxon>
        <taxon>Phormidium yuhuli</taxon>
    </lineage>
</organism>
<gene>
    <name evidence="1" type="ORF">NEA10_02290</name>
</gene>
<keyword evidence="2" id="KW-1185">Reference proteome</keyword>
<reference evidence="1" key="1">
    <citation type="submission" date="2022-06" db="EMBL/GenBank/DDBJ databases">
        <title>Genome sequence of Phormidium yuhuli AB48 isolated from an industrial photobioreactor environment.</title>
        <authorList>
            <person name="Qiu Y."/>
            <person name="Noonan A.J.C."/>
            <person name="Dofher K."/>
            <person name="Koch M."/>
            <person name="Kieft B."/>
            <person name="Lin X."/>
            <person name="Ziels R.M."/>
            <person name="Hallam S.J."/>
        </authorList>
    </citation>
    <scope>NUCLEOTIDE SEQUENCE</scope>
    <source>
        <strain evidence="1">AB48</strain>
    </source>
</reference>
<accession>A0ABY5AS31</accession>
<dbReference type="Proteomes" id="UP001056708">
    <property type="component" value="Chromosome"/>
</dbReference>
<sequence>MDYFTDPSSQYPIFGPEIECPHCRQKIPALTLTDTYLCPRHGAFEADPKTGELVHLQSNRHWRLWNHQWYRQHTHPDGIRFEIHEALDRLYTQGYRATRIVIAARYRELMAAYLERGSPWRDRSDSPLTKLYGLPVSFSPEAQDEPCWEVINFDLEKEPGVPVRYPYFRLFE</sequence>